<sequence length="531" mass="54517">MWFGVVPVADALGAILAHGVHHAGSRFAKGRVISASDMAQLRLSGIETITVARLEEGDVGEDAAASRLATRLAGANLMVSAAHTGRVNLFAARDGIAVIDAATINALNRVDEAVTIATVPPYTPVLKGQMLATIKIIPFGVPESIISNLEWMLAGNGPVSLAPWAGLSAGLIQTVLPGTKPSVLDKSVAVTAARMAGIGGTLLGDVRVAHAVEPLAGALRTAEGAILLIIGASAITDRRDVIPAAIEAAGGTVLHVGMPVDPGNLLLLGTLDGRPVLGLPGCARSPKLNGVDWVLQRLGAGLPVDAAAIMGMGVGGLLAEIAGRPLPRALATALPQAPRIHGIVLAGGFGRRMGGANKLLREWRGEPLVRHVAKSALSAQLAGVTLVTGHQDGEVRRALDGLALDYAHASDHADGMAATLKAGLAALPDDIDGVLILLGDMPLVTPAIINRMVAAYSPDQGRAIIIPTCQGQRGNPVLWDVSYIPEMRSLTGDRGARALLTTHADRVCEVAVEDAGVLLDVDVAEDLSRLG</sequence>
<organism evidence="3 4">
    <name type="scientific">Niveispirillum lacus</name>
    <dbReference type="NCBI Taxonomy" id="1981099"/>
    <lineage>
        <taxon>Bacteria</taxon>
        <taxon>Pseudomonadati</taxon>
        <taxon>Pseudomonadota</taxon>
        <taxon>Alphaproteobacteria</taxon>
        <taxon>Rhodospirillales</taxon>
        <taxon>Azospirillaceae</taxon>
        <taxon>Niveispirillum</taxon>
    </lineage>
</organism>
<dbReference type="InterPro" id="IPR029044">
    <property type="entry name" value="Nucleotide-diphossugar_trans"/>
</dbReference>
<dbReference type="InterPro" id="IPR012184">
    <property type="entry name" value="Bifunc_Mopterin-bd"/>
</dbReference>
<name>A0A255ZA09_9PROT</name>
<protein>
    <submittedName>
        <fullName evidence="3">4-diphosphocytidyl-2C-methyl-D-erythritol kinase</fullName>
    </submittedName>
</protein>
<dbReference type="InterPro" id="IPR025877">
    <property type="entry name" value="MobA-like_NTP_Trfase"/>
</dbReference>
<dbReference type="EMBL" id="NOXU01000011">
    <property type="protein sequence ID" value="OYQ37734.1"/>
    <property type="molecule type" value="Genomic_DNA"/>
</dbReference>
<feature type="domain" description="MobA-like NTP transferase" evidence="2">
    <location>
        <begin position="342"/>
        <end position="505"/>
    </location>
</feature>
<dbReference type="Gene3D" id="3.90.550.10">
    <property type="entry name" value="Spore Coat Polysaccharide Biosynthesis Protein SpsA, Chain A"/>
    <property type="match status" value="1"/>
</dbReference>
<accession>A0A255ZA09</accession>
<dbReference type="Proteomes" id="UP000216998">
    <property type="component" value="Unassembled WGS sequence"/>
</dbReference>
<evidence type="ECO:0000259" key="2">
    <source>
        <dbReference type="Pfam" id="PF12804"/>
    </source>
</evidence>
<dbReference type="PIRSF" id="PIRSF036626">
    <property type="entry name" value="MPTBd_MobAlike"/>
    <property type="match status" value="1"/>
</dbReference>
<dbReference type="SUPFAM" id="SSF53448">
    <property type="entry name" value="Nucleotide-diphospho-sugar transferases"/>
    <property type="match status" value="1"/>
</dbReference>
<comment type="caution">
    <text evidence="3">The sequence shown here is derived from an EMBL/GenBank/DDBJ whole genome shotgun (WGS) entry which is preliminary data.</text>
</comment>
<keyword evidence="1" id="KW-0460">Magnesium</keyword>
<gene>
    <name evidence="3" type="ORF">CHU95_00710</name>
</gene>
<keyword evidence="4" id="KW-1185">Reference proteome</keyword>
<keyword evidence="3" id="KW-0418">Kinase</keyword>
<evidence type="ECO:0000256" key="1">
    <source>
        <dbReference type="ARBA" id="ARBA00022842"/>
    </source>
</evidence>
<dbReference type="CDD" id="cd04182">
    <property type="entry name" value="GT_2_like_f"/>
    <property type="match status" value="1"/>
</dbReference>
<dbReference type="OrthoDB" id="9779263at2"/>
<dbReference type="CDD" id="cd03522">
    <property type="entry name" value="MoeA_like"/>
    <property type="match status" value="1"/>
</dbReference>
<proteinExistence type="predicted"/>
<dbReference type="GO" id="GO:0016301">
    <property type="term" value="F:kinase activity"/>
    <property type="evidence" value="ECO:0007669"/>
    <property type="project" value="UniProtKB-KW"/>
</dbReference>
<dbReference type="GO" id="GO:0016779">
    <property type="term" value="F:nucleotidyltransferase activity"/>
    <property type="evidence" value="ECO:0007669"/>
    <property type="project" value="UniProtKB-ARBA"/>
</dbReference>
<dbReference type="Gene3D" id="3.40.980.10">
    <property type="entry name" value="MoaB/Mog-like domain"/>
    <property type="match status" value="1"/>
</dbReference>
<evidence type="ECO:0000313" key="3">
    <source>
        <dbReference type="EMBL" id="OYQ37734.1"/>
    </source>
</evidence>
<dbReference type="PANTHER" id="PTHR43777">
    <property type="entry name" value="MOLYBDENUM COFACTOR CYTIDYLYLTRANSFERASE"/>
    <property type="match status" value="1"/>
</dbReference>
<dbReference type="InterPro" id="IPR036425">
    <property type="entry name" value="MoaB/Mog-like_dom_sf"/>
</dbReference>
<evidence type="ECO:0000313" key="4">
    <source>
        <dbReference type="Proteomes" id="UP000216998"/>
    </source>
</evidence>
<dbReference type="AlphaFoldDB" id="A0A255ZA09"/>
<dbReference type="PANTHER" id="PTHR43777:SF1">
    <property type="entry name" value="MOLYBDENUM COFACTOR CYTIDYLYLTRANSFERASE"/>
    <property type="match status" value="1"/>
</dbReference>
<keyword evidence="3" id="KW-0808">Transferase</keyword>
<reference evidence="3 4" key="1">
    <citation type="submission" date="2017-07" db="EMBL/GenBank/DDBJ databases">
        <title>Niveispirillum cyanobacteriorum sp. nov., isolated from cyanobacterial aggregates in a eutrophic lake.</title>
        <authorList>
            <person name="Cai H."/>
        </authorList>
    </citation>
    <scope>NUCLEOTIDE SEQUENCE [LARGE SCALE GENOMIC DNA]</scope>
    <source>
        <strain evidence="4">TH1-14</strain>
    </source>
</reference>
<dbReference type="SUPFAM" id="SSF53218">
    <property type="entry name" value="Molybdenum cofactor biosynthesis proteins"/>
    <property type="match status" value="1"/>
</dbReference>
<dbReference type="Pfam" id="PF12804">
    <property type="entry name" value="NTP_transf_3"/>
    <property type="match status" value="1"/>
</dbReference>